<reference evidence="9" key="1">
    <citation type="journal article" date="2019" name="Int. J. Syst. Evol. Microbiol.">
        <title>The Global Catalogue of Microorganisms (GCM) 10K type strain sequencing project: providing services to taxonomists for standard genome sequencing and annotation.</title>
        <authorList>
            <consortium name="The Broad Institute Genomics Platform"/>
            <consortium name="The Broad Institute Genome Sequencing Center for Infectious Disease"/>
            <person name="Wu L."/>
            <person name="Ma J."/>
        </authorList>
    </citation>
    <scope>NUCLEOTIDE SEQUENCE [LARGE SCALE GENOMIC DNA]</scope>
    <source>
        <strain evidence="9">CGMCC 4.7289</strain>
    </source>
</reference>
<keyword evidence="3 6" id="KW-0812">Transmembrane</keyword>
<evidence type="ECO:0000256" key="4">
    <source>
        <dbReference type="ARBA" id="ARBA00022989"/>
    </source>
</evidence>
<name>A0ABV8LWZ7_9ACTN</name>
<feature type="domain" description="Cardiolipin synthase N-terminal" evidence="7">
    <location>
        <begin position="25"/>
        <end position="66"/>
    </location>
</feature>
<evidence type="ECO:0000256" key="3">
    <source>
        <dbReference type="ARBA" id="ARBA00022692"/>
    </source>
</evidence>
<dbReference type="Proteomes" id="UP001595816">
    <property type="component" value="Unassembled WGS sequence"/>
</dbReference>
<proteinExistence type="predicted"/>
<dbReference type="EMBL" id="JBHSAY010000020">
    <property type="protein sequence ID" value="MFC4135280.1"/>
    <property type="molecule type" value="Genomic_DNA"/>
</dbReference>
<comment type="caution">
    <text evidence="8">The sequence shown here is derived from an EMBL/GenBank/DDBJ whole genome shotgun (WGS) entry which is preliminary data.</text>
</comment>
<evidence type="ECO:0000313" key="9">
    <source>
        <dbReference type="Proteomes" id="UP001595816"/>
    </source>
</evidence>
<sequence>MSLPTADSGFPVAALAPLILLGLAFVAYCLYDLSRTDVRYLPKWAWAVICVISIPVGGIVYLLVGRNPR</sequence>
<keyword evidence="5 6" id="KW-0472">Membrane</keyword>
<dbReference type="RefSeq" id="WP_253763154.1">
    <property type="nucleotide sequence ID" value="NZ_JAMZDZ010000001.1"/>
</dbReference>
<feature type="transmembrane region" description="Helical" evidence="6">
    <location>
        <begin position="43"/>
        <end position="64"/>
    </location>
</feature>
<feature type="transmembrane region" description="Helical" evidence="6">
    <location>
        <begin position="12"/>
        <end position="31"/>
    </location>
</feature>
<evidence type="ECO:0000256" key="1">
    <source>
        <dbReference type="ARBA" id="ARBA00004651"/>
    </source>
</evidence>
<evidence type="ECO:0000256" key="5">
    <source>
        <dbReference type="ARBA" id="ARBA00023136"/>
    </source>
</evidence>
<accession>A0ABV8LWZ7</accession>
<comment type="subcellular location">
    <subcellularLocation>
        <location evidence="1">Cell membrane</location>
        <topology evidence="1">Multi-pass membrane protein</topology>
    </subcellularLocation>
</comment>
<keyword evidence="4 6" id="KW-1133">Transmembrane helix</keyword>
<evidence type="ECO:0000256" key="6">
    <source>
        <dbReference type="SAM" id="Phobius"/>
    </source>
</evidence>
<dbReference type="Pfam" id="PF13396">
    <property type="entry name" value="PLDc_N"/>
    <property type="match status" value="1"/>
</dbReference>
<evidence type="ECO:0000313" key="8">
    <source>
        <dbReference type="EMBL" id="MFC4135280.1"/>
    </source>
</evidence>
<keyword evidence="9" id="KW-1185">Reference proteome</keyword>
<protein>
    <submittedName>
        <fullName evidence="8">PLDc N-terminal domain-containing protein</fullName>
    </submittedName>
</protein>
<organism evidence="8 9">
    <name type="scientific">Hamadaea flava</name>
    <dbReference type="NCBI Taxonomy" id="1742688"/>
    <lineage>
        <taxon>Bacteria</taxon>
        <taxon>Bacillati</taxon>
        <taxon>Actinomycetota</taxon>
        <taxon>Actinomycetes</taxon>
        <taxon>Micromonosporales</taxon>
        <taxon>Micromonosporaceae</taxon>
        <taxon>Hamadaea</taxon>
    </lineage>
</organism>
<evidence type="ECO:0000259" key="7">
    <source>
        <dbReference type="Pfam" id="PF13396"/>
    </source>
</evidence>
<evidence type="ECO:0000256" key="2">
    <source>
        <dbReference type="ARBA" id="ARBA00022475"/>
    </source>
</evidence>
<gene>
    <name evidence="8" type="ORF">ACFOZ4_32110</name>
</gene>
<dbReference type="InterPro" id="IPR027379">
    <property type="entry name" value="CLS_N"/>
</dbReference>
<keyword evidence="2" id="KW-1003">Cell membrane</keyword>